<comment type="function">
    <text evidence="8">Gustatory receptor which mediates acceptance or avoidance behavior, depending on its substrates.</text>
</comment>
<evidence type="ECO:0000256" key="1">
    <source>
        <dbReference type="ARBA" id="ARBA00004651"/>
    </source>
</evidence>
<comment type="subcellular location">
    <subcellularLocation>
        <location evidence="1 8">Cell membrane</location>
        <topology evidence="1 8">Multi-pass membrane protein</topology>
    </subcellularLocation>
</comment>
<keyword evidence="10" id="KW-1185">Reference proteome</keyword>
<evidence type="ECO:0000256" key="5">
    <source>
        <dbReference type="ARBA" id="ARBA00023136"/>
    </source>
</evidence>
<protein>
    <recommendedName>
        <fullName evidence="8">Gustatory receptor</fullName>
    </recommendedName>
</protein>
<comment type="caution">
    <text evidence="9">The sequence shown here is derived from an EMBL/GenBank/DDBJ whole genome shotgun (WGS) entry which is preliminary data.</text>
</comment>
<keyword evidence="3 8" id="KW-0812">Transmembrane</keyword>
<feature type="transmembrane region" description="Helical" evidence="8">
    <location>
        <begin position="117"/>
        <end position="135"/>
    </location>
</feature>
<accession>A0AA38MEP9</accession>
<dbReference type="Pfam" id="PF08395">
    <property type="entry name" value="7tm_7"/>
    <property type="match status" value="1"/>
</dbReference>
<evidence type="ECO:0000256" key="3">
    <source>
        <dbReference type="ARBA" id="ARBA00022692"/>
    </source>
</evidence>
<dbReference type="GO" id="GO:0043025">
    <property type="term" value="C:neuronal cell body"/>
    <property type="evidence" value="ECO:0007669"/>
    <property type="project" value="TreeGrafter"/>
</dbReference>
<evidence type="ECO:0000256" key="6">
    <source>
        <dbReference type="ARBA" id="ARBA00023170"/>
    </source>
</evidence>
<evidence type="ECO:0000256" key="7">
    <source>
        <dbReference type="ARBA" id="ARBA00023224"/>
    </source>
</evidence>
<dbReference type="InterPro" id="IPR013604">
    <property type="entry name" value="7TM_chemorcpt"/>
</dbReference>
<gene>
    <name evidence="9" type="ORF">Zmor_019048</name>
</gene>
<comment type="similarity">
    <text evidence="8">Belongs to the insect chemoreceptor superfamily. Gustatory receptor (GR) family.</text>
</comment>
<dbReference type="GO" id="GO:0007165">
    <property type="term" value="P:signal transduction"/>
    <property type="evidence" value="ECO:0007669"/>
    <property type="project" value="UniProtKB-KW"/>
</dbReference>
<feature type="transmembrane region" description="Helical" evidence="8">
    <location>
        <begin position="62"/>
        <end position="85"/>
    </location>
</feature>
<evidence type="ECO:0000313" key="9">
    <source>
        <dbReference type="EMBL" id="KAJ3653139.1"/>
    </source>
</evidence>
<feature type="transmembrane region" description="Helical" evidence="8">
    <location>
        <begin position="30"/>
        <end position="50"/>
    </location>
</feature>
<organism evidence="9 10">
    <name type="scientific">Zophobas morio</name>
    <dbReference type="NCBI Taxonomy" id="2755281"/>
    <lineage>
        <taxon>Eukaryota</taxon>
        <taxon>Metazoa</taxon>
        <taxon>Ecdysozoa</taxon>
        <taxon>Arthropoda</taxon>
        <taxon>Hexapoda</taxon>
        <taxon>Insecta</taxon>
        <taxon>Pterygota</taxon>
        <taxon>Neoptera</taxon>
        <taxon>Endopterygota</taxon>
        <taxon>Coleoptera</taxon>
        <taxon>Polyphaga</taxon>
        <taxon>Cucujiformia</taxon>
        <taxon>Tenebrionidae</taxon>
        <taxon>Zophobas</taxon>
    </lineage>
</organism>
<keyword evidence="2 8" id="KW-1003">Cell membrane</keyword>
<dbReference type="AlphaFoldDB" id="A0AA38MEP9"/>
<sequence>MATNSINFFFAIGRFLCLTPPYDEAKACNGFYNIVCVILNIIFTLLSIAFRDYYHNYYYKATLYVLIDANLLLFSCYAPLSVAFWNKTQWGKLITNIKTIISLSENPSKITFFAKFYIFRLFLEIVILIVVYYFWLNFLGWSYYIRQYSIQYVQYYLVYAYNMFVSFILYVIYTQYKSLNNTLVTVTNNHPNCLKTISTSLNKIEQNIYFLKDTVDIFNEVFGWATAMGIVHTILYMLNNLDFIFMASADFPQSLAKRIVADVVLVLLTTVGTFIVIMWCDLISGETEAMLNKSYVLQRNCKNFLEQDRLEQFVKIVTRNFPKFSAARFFTIDRSTILNVLNTVTTFFIIIIQFRISSTSAKC</sequence>
<proteinExistence type="inferred from homology"/>
<dbReference type="Proteomes" id="UP001168821">
    <property type="component" value="Unassembled WGS sequence"/>
</dbReference>
<feature type="transmembrane region" description="Helical" evidence="8">
    <location>
        <begin position="221"/>
        <end position="238"/>
    </location>
</feature>
<dbReference type="GO" id="GO:0007635">
    <property type="term" value="P:chemosensory behavior"/>
    <property type="evidence" value="ECO:0007669"/>
    <property type="project" value="TreeGrafter"/>
</dbReference>
<dbReference type="GO" id="GO:0050909">
    <property type="term" value="P:sensory perception of taste"/>
    <property type="evidence" value="ECO:0007669"/>
    <property type="project" value="InterPro"/>
</dbReference>
<dbReference type="GO" id="GO:0005886">
    <property type="term" value="C:plasma membrane"/>
    <property type="evidence" value="ECO:0007669"/>
    <property type="project" value="UniProtKB-SubCell"/>
</dbReference>
<keyword evidence="5 8" id="KW-0472">Membrane</keyword>
<evidence type="ECO:0000256" key="2">
    <source>
        <dbReference type="ARBA" id="ARBA00022475"/>
    </source>
</evidence>
<keyword evidence="4 8" id="KW-1133">Transmembrane helix</keyword>
<evidence type="ECO:0000313" key="10">
    <source>
        <dbReference type="Proteomes" id="UP001168821"/>
    </source>
</evidence>
<dbReference type="GO" id="GO:0008049">
    <property type="term" value="P:male courtship behavior"/>
    <property type="evidence" value="ECO:0007669"/>
    <property type="project" value="TreeGrafter"/>
</dbReference>
<feature type="transmembrane region" description="Helical" evidence="8">
    <location>
        <begin position="337"/>
        <end position="356"/>
    </location>
</feature>
<feature type="transmembrane region" description="Helical" evidence="8">
    <location>
        <begin position="259"/>
        <end position="279"/>
    </location>
</feature>
<dbReference type="GO" id="GO:0030425">
    <property type="term" value="C:dendrite"/>
    <property type="evidence" value="ECO:0007669"/>
    <property type="project" value="TreeGrafter"/>
</dbReference>
<dbReference type="PANTHER" id="PTHR21143:SF104">
    <property type="entry name" value="GUSTATORY RECEPTOR 8A-RELATED"/>
    <property type="match status" value="1"/>
</dbReference>
<evidence type="ECO:0000256" key="8">
    <source>
        <dbReference type="RuleBase" id="RU363108"/>
    </source>
</evidence>
<dbReference type="EMBL" id="JALNTZ010000005">
    <property type="protein sequence ID" value="KAJ3653139.1"/>
    <property type="molecule type" value="Genomic_DNA"/>
</dbReference>
<reference evidence="9" key="1">
    <citation type="journal article" date="2023" name="G3 (Bethesda)">
        <title>Whole genome assemblies of Zophobas morio and Tenebrio molitor.</title>
        <authorList>
            <person name="Kaur S."/>
            <person name="Stinson S.A."/>
            <person name="diCenzo G.C."/>
        </authorList>
    </citation>
    <scope>NUCLEOTIDE SEQUENCE</scope>
    <source>
        <strain evidence="9">QUZm001</strain>
    </source>
</reference>
<name>A0AA38MEP9_9CUCU</name>
<dbReference type="PANTHER" id="PTHR21143">
    <property type="entry name" value="INVERTEBRATE GUSTATORY RECEPTOR"/>
    <property type="match status" value="1"/>
</dbReference>
<feature type="transmembrane region" description="Helical" evidence="8">
    <location>
        <begin position="156"/>
        <end position="173"/>
    </location>
</feature>
<dbReference type="GO" id="GO:0030424">
    <property type="term" value="C:axon"/>
    <property type="evidence" value="ECO:0007669"/>
    <property type="project" value="TreeGrafter"/>
</dbReference>
<evidence type="ECO:0000256" key="4">
    <source>
        <dbReference type="ARBA" id="ARBA00022989"/>
    </source>
</evidence>
<keyword evidence="7 8" id="KW-0807">Transducer</keyword>
<keyword evidence="6 8" id="KW-0675">Receptor</keyword>